<dbReference type="InterPro" id="IPR012349">
    <property type="entry name" value="Split_barrel_FMN-bd"/>
</dbReference>
<evidence type="ECO:0000313" key="7">
    <source>
        <dbReference type="Proteomes" id="UP000253517"/>
    </source>
</evidence>
<accession>A0A369A7C3</accession>
<keyword evidence="3" id="KW-0288">FMN</keyword>
<evidence type="ECO:0000256" key="1">
    <source>
        <dbReference type="ARBA" id="ARBA00001917"/>
    </source>
</evidence>
<dbReference type="SUPFAM" id="SSF50475">
    <property type="entry name" value="FMN-binding split barrel"/>
    <property type="match status" value="1"/>
</dbReference>
<keyword evidence="7" id="KW-1185">Reference proteome</keyword>
<proteinExistence type="inferred from homology"/>
<comment type="similarity">
    <text evidence="4">Belongs to the flavoredoxin family.</text>
</comment>
<keyword evidence="2" id="KW-0285">Flavoprotein</keyword>
<evidence type="ECO:0000256" key="3">
    <source>
        <dbReference type="ARBA" id="ARBA00022643"/>
    </source>
</evidence>
<dbReference type="Proteomes" id="UP000253517">
    <property type="component" value="Unassembled WGS sequence"/>
</dbReference>
<evidence type="ECO:0000259" key="5">
    <source>
        <dbReference type="Pfam" id="PF01613"/>
    </source>
</evidence>
<comment type="cofactor">
    <cofactor evidence="1">
        <name>FMN</name>
        <dbReference type="ChEBI" id="CHEBI:58210"/>
    </cofactor>
</comment>
<evidence type="ECO:0000313" key="6">
    <source>
        <dbReference type="EMBL" id="RCX05250.1"/>
    </source>
</evidence>
<dbReference type="PANTHER" id="PTHR33798">
    <property type="entry name" value="FLAVOPROTEIN OXYGENASE"/>
    <property type="match status" value="1"/>
</dbReference>
<dbReference type="EMBL" id="QPJS01000001">
    <property type="protein sequence ID" value="RCX05250.1"/>
    <property type="molecule type" value="Genomic_DNA"/>
</dbReference>
<dbReference type="RefSeq" id="WP_170125675.1">
    <property type="nucleotide sequence ID" value="NZ_BHZF01000001.1"/>
</dbReference>
<dbReference type="Gene3D" id="2.30.110.10">
    <property type="entry name" value="Electron Transport, Fmn-binding Protein, Chain A"/>
    <property type="match status" value="1"/>
</dbReference>
<dbReference type="AlphaFoldDB" id="A0A369A7C3"/>
<dbReference type="GO" id="GO:0010181">
    <property type="term" value="F:FMN binding"/>
    <property type="evidence" value="ECO:0007669"/>
    <property type="project" value="InterPro"/>
</dbReference>
<dbReference type="PANTHER" id="PTHR33798:SF5">
    <property type="entry name" value="FLAVIN REDUCTASE LIKE DOMAIN-CONTAINING PROTEIN"/>
    <property type="match status" value="1"/>
</dbReference>
<reference evidence="6 7" key="1">
    <citation type="submission" date="2018-07" db="EMBL/GenBank/DDBJ databases">
        <title>Genomic Encyclopedia of Type Strains, Phase IV (KMG-IV): sequencing the most valuable type-strain genomes for metagenomic binning, comparative biology and taxonomic classification.</title>
        <authorList>
            <person name="Goeker M."/>
        </authorList>
    </citation>
    <scope>NUCLEOTIDE SEQUENCE [LARGE SCALE GENOMIC DNA]</scope>
    <source>
        <strain evidence="6 7">DSM 21410</strain>
    </source>
</reference>
<organism evidence="6 7">
    <name type="scientific">Schleiferia thermophila</name>
    <dbReference type="NCBI Taxonomy" id="884107"/>
    <lineage>
        <taxon>Bacteria</taxon>
        <taxon>Pseudomonadati</taxon>
        <taxon>Bacteroidota</taxon>
        <taxon>Flavobacteriia</taxon>
        <taxon>Flavobacteriales</taxon>
        <taxon>Schleiferiaceae</taxon>
        <taxon>Schleiferia</taxon>
    </lineage>
</organism>
<sequence>MTYLDDLLAGADKYFKINLFNTVSGIRSVWMIGTADSRGRKNLGLFNSVVHIGANPPLLGVVFRPESVRRHTLENIRSTGFFTFNSINQAILDLAHKTSLKYSDQEDEFDILGFTPFYFPNHTTPAVEDSPLKILLKRKEEHLIEANKTVFVVGEIINLAVDNSSAVDENGCIRHDLLNHAAISGLNDYYCCQFLKSKWDQKKGSLPKNGNS</sequence>
<protein>
    <submittedName>
        <fullName evidence="6">Flavin reductase (DIM6/NTAB) family NADH-FMN oxidoreductase RutF</fullName>
    </submittedName>
</protein>
<name>A0A369A7C3_9FLAO</name>
<dbReference type="GO" id="GO:0016646">
    <property type="term" value="F:oxidoreductase activity, acting on the CH-NH group of donors, NAD or NADP as acceptor"/>
    <property type="evidence" value="ECO:0007669"/>
    <property type="project" value="UniProtKB-ARBA"/>
</dbReference>
<comment type="caution">
    <text evidence="6">The sequence shown here is derived from an EMBL/GenBank/DDBJ whole genome shotgun (WGS) entry which is preliminary data.</text>
</comment>
<dbReference type="Pfam" id="PF01613">
    <property type="entry name" value="Flavin_Reduct"/>
    <property type="match status" value="1"/>
</dbReference>
<evidence type="ECO:0000256" key="4">
    <source>
        <dbReference type="ARBA" id="ARBA00038054"/>
    </source>
</evidence>
<gene>
    <name evidence="6" type="ORF">DES35_101535</name>
</gene>
<feature type="domain" description="Flavin reductase like" evidence="5">
    <location>
        <begin position="29"/>
        <end position="164"/>
    </location>
</feature>
<dbReference type="InterPro" id="IPR002563">
    <property type="entry name" value="Flavin_Rdtase-like_dom"/>
</dbReference>
<evidence type="ECO:0000256" key="2">
    <source>
        <dbReference type="ARBA" id="ARBA00022630"/>
    </source>
</evidence>